<sequence>TVRETYRDNKSPTKRLHPRLKKIRGSRVQIPIMAIAFILNAEIQSVLSGSKIEASFSFFS</sequence>
<dbReference type="EMBL" id="JASPKZ010003058">
    <property type="protein sequence ID" value="KAJ9594290.1"/>
    <property type="molecule type" value="Genomic_DNA"/>
</dbReference>
<dbReference type="AlphaFoldDB" id="A0AAD8A854"/>
<keyword evidence="2" id="KW-1185">Reference proteome</keyword>
<dbReference type="Proteomes" id="UP001233999">
    <property type="component" value="Unassembled WGS sequence"/>
</dbReference>
<reference evidence="1" key="1">
    <citation type="journal article" date="2023" name="IScience">
        <title>Live-bearing cockroach genome reveals convergent evolutionary mechanisms linked to viviparity in insects and beyond.</title>
        <authorList>
            <person name="Fouks B."/>
            <person name="Harrison M.C."/>
            <person name="Mikhailova A.A."/>
            <person name="Marchal E."/>
            <person name="English S."/>
            <person name="Carruthers M."/>
            <person name="Jennings E.C."/>
            <person name="Chiamaka E.L."/>
            <person name="Frigard R.A."/>
            <person name="Pippel M."/>
            <person name="Attardo G.M."/>
            <person name="Benoit J.B."/>
            <person name="Bornberg-Bauer E."/>
            <person name="Tobe S.S."/>
        </authorList>
    </citation>
    <scope>NUCLEOTIDE SEQUENCE</scope>
    <source>
        <strain evidence="1">Stay&amp;Tobe</strain>
    </source>
</reference>
<feature type="non-terminal residue" evidence="1">
    <location>
        <position position="60"/>
    </location>
</feature>
<name>A0AAD8A854_DIPPU</name>
<reference evidence="1" key="2">
    <citation type="submission" date="2023-05" db="EMBL/GenBank/DDBJ databases">
        <authorList>
            <person name="Fouks B."/>
        </authorList>
    </citation>
    <scope>NUCLEOTIDE SEQUENCE</scope>
    <source>
        <strain evidence="1">Stay&amp;Tobe</strain>
        <tissue evidence="1">Testes</tissue>
    </source>
</reference>
<comment type="caution">
    <text evidence="1">The sequence shown here is derived from an EMBL/GenBank/DDBJ whole genome shotgun (WGS) entry which is preliminary data.</text>
</comment>
<accession>A0AAD8A854</accession>
<protein>
    <submittedName>
        <fullName evidence="1">Uncharacterized protein</fullName>
    </submittedName>
</protein>
<organism evidence="1 2">
    <name type="scientific">Diploptera punctata</name>
    <name type="common">Pacific beetle cockroach</name>
    <dbReference type="NCBI Taxonomy" id="6984"/>
    <lineage>
        <taxon>Eukaryota</taxon>
        <taxon>Metazoa</taxon>
        <taxon>Ecdysozoa</taxon>
        <taxon>Arthropoda</taxon>
        <taxon>Hexapoda</taxon>
        <taxon>Insecta</taxon>
        <taxon>Pterygota</taxon>
        <taxon>Neoptera</taxon>
        <taxon>Polyneoptera</taxon>
        <taxon>Dictyoptera</taxon>
        <taxon>Blattodea</taxon>
        <taxon>Blaberoidea</taxon>
        <taxon>Blaberidae</taxon>
        <taxon>Diplopterinae</taxon>
        <taxon>Diploptera</taxon>
    </lineage>
</organism>
<proteinExistence type="predicted"/>
<evidence type="ECO:0000313" key="1">
    <source>
        <dbReference type="EMBL" id="KAJ9594290.1"/>
    </source>
</evidence>
<evidence type="ECO:0000313" key="2">
    <source>
        <dbReference type="Proteomes" id="UP001233999"/>
    </source>
</evidence>
<feature type="non-terminal residue" evidence="1">
    <location>
        <position position="1"/>
    </location>
</feature>
<gene>
    <name evidence="1" type="ORF">L9F63_014295</name>
</gene>